<dbReference type="Proteomes" id="UP001295684">
    <property type="component" value="Unassembled WGS sequence"/>
</dbReference>
<dbReference type="EMBL" id="CAMPGE010025918">
    <property type="protein sequence ID" value="CAI2383627.1"/>
    <property type="molecule type" value="Genomic_DNA"/>
</dbReference>
<proteinExistence type="predicted"/>
<evidence type="ECO:0000313" key="2">
    <source>
        <dbReference type="Proteomes" id="UP001295684"/>
    </source>
</evidence>
<comment type="caution">
    <text evidence="1">The sequence shown here is derived from an EMBL/GenBank/DDBJ whole genome shotgun (WGS) entry which is preliminary data.</text>
</comment>
<keyword evidence="2" id="KW-1185">Reference proteome</keyword>
<dbReference type="InterPro" id="IPR035427">
    <property type="entry name" value="Tim10-like_dom_sf"/>
</dbReference>
<name>A0AAD1Y628_EUPCR</name>
<sequence>MSDTQVEMSAKFVQEALNFCSNSVFKGSHRVTTMDDNEKLMVKNCFKKYMSSPNLVAKVLQNQSF</sequence>
<dbReference type="SUPFAM" id="SSF144122">
    <property type="entry name" value="Tim10-like"/>
    <property type="match status" value="1"/>
</dbReference>
<evidence type="ECO:0000313" key="1">
    <source>
        <dbReference type="EMBL" id="CAI2383627.1"/>
    </source>
</evidence>
<dbReference type="AlphaFoldDB" id="A0AAD1Y628"/>
<protein>
    <submittedName>
        <fullName evidence="1">Uncharacterized protein</fullName>
    </submittedName>
</protein>
<gene>
    <name evidence="1" type="ORF">ECRASSUSDP1_LOCUS25132</name>
</gene>
<organism evidence="1 2">
    <name type="scientific">Euplotes crassus</name>
    <dbReference type="NCBI Taxonomy" id="5936"/>
    <lineage>
        <taxon>Eukaryota</taxon>
        <taxon>Sar</taxon>
        <taxon>Alveolata</taxon>
        <taxon>Ciliophora</taxon>
        <taxon>Intramacronucleata</taxon>
        <taxon>Spirotrichea</taxon>
        <taxon>Hypotrichia</taxon>
        <taxon>Euplotida</taxon>
        <taxon>Euplotidae</taxon>
        <taxon>Moneuplotes</taxon>
    </lineage>
</organism>
<accession>A0AAD1Y628</accession>
<reference evidence="1" key="1">
    <citation type="submission" date="2023-07" db="EMBL/GenBank/DDBJ databases">
        <authorList>
            <consortium name="AG Swart"/>
            <person name="Singh M."/>
            <person name="Singh A."/>
            <person name="Seah K."/>
            <person name="Emmerich C."/>
        </authorList>
    </citation>
    <scope>NUCLEOTIDE SEQUENCE</scope>
    <source>
        <strain evidence="1">DP1</strain>
    </source>
</reference>